<proteinExistence type="predicted"/>
<dbReference type="AlphaFoldDB" id="A0A1R3VPE1"/>
<dbReference type="STRING" id="233100.SAMN05216526_0618"/>
<accession>A0A1R3VPE1</accession>
<reference evidence="1 2" key="1">
    <citation type="submission" date="2017-01" db="EMBL/GenBank/DDBJ databases">
        <authorList>
            <person name="Mah S.A."/>
            <person name="Swanson W.J."/>
            <person name="Moy G.W."/>
            <person name="Vacquier V.D."/>
        </authorList>
    </citation>
    <scope>NUCLEOTIDE SEQUENCE [LARGE SCALE GENOMIC DNA]</scope>
    <source>
        <strain evidence="1 2">M9</strain>
    </source>
</reference>
<gene>
    <name evidence="1" type="ORF">SAMN05216526_0618</name>
</gene>
<name>A0A1R3VPE1_9GAMM</name>
<protein>
    <submittedName>
        <fullName evidence="1">Uncharacterized protein</fullName>
    </submittedName>
</protein>
<dbReference type="RefSeq" id="WP_076754814.1">
    <property type="nucleotide sequence ID" value="NZ_CP023018.1"/>
</dbReference>
<dbReference type="Proteomes" id="UP000223759">
    <property type="component" value="Unassembled WGS sequence"/>
</dbReference>
<evidence type="ECO:0000313" key="1">
    <source>
        <dbReference type="EMBL" id="SIT66505.1"/>
    </source>
</evidence>
<evidence type="ECO:0000313" key="2">
    <source>
        <dbReference type="Proteomes" id="UP000223759"/>
    </source>
</evidence>
<dbReference type="EMBL" id="FTPK01000001">
    <property type="protein sequence ID" value="SIT66505.1"/>
    <property type="molecule type" value="Genomic_DNA"/>
</dbReference>
<dbReference type="OrthoDB" id="5791859at2"/>
<sequence length="268" mass="29930">MLAQIQPAALDFRLEPQIAASKLASLLDDVRERGGVESYVDALRNKHQVFAAALPERRPDSLPGEVTQVLLECVFPARRKLAEPLKGLEQVHFADAILELVYSKGSILERMRDFCDKLPVSGRKQEGAAWDLAAEILHFRFPELLPLMTRWVWDSQTMSGAVREFVAGADTVQSLPLEVSPEGLEGVRAWFVEHLEASGFYRDLPFITDLILARGYADYMDSISGSLGIFKSEFGGQQDPMDMVVKLLGIDERRNTRPARNAPSLPLH</sequence>
<keyword evidence="2" id="KW-1185">Reference proteome</keyword>
<organism evidence="1 2">
    <name type="scientific">Ectothiorhodosinus mongolicus</name>
    <dbReference type="NCBI Taxonomy" id="233100"/>
    <lineage>
        <taxon>Bacteria</taxon>
        <taxon>Pseudomonadati</taxon>
        <taxon>Pseudomonadota</taxon>
        <taxon>Gammaproteobacteria</taxon>
        <taxon>Chromatiales</taxon>
        <taxon>Ectothiorhodospiraceae</taxon>
        <taxon>Ectothiorhodosinus</taxon>
    </lineage>
</organism>